<organism evidence="10 11">
    <name type="scientific">Jatrophihabitans lederbergiae</name>
    <dbReference type="NCBI Taxonomy" id="3075547"/>
    <lineage>
        <taxon>Bacteria</taxon>
        <taxon>Bacillati</taxon>
        <taxon>Actinomycetota</taxon>
        <taxon>Actinomycetes</taxon>
        <taxon>Jatrophihabitantales</taxon>
        <taxon>Jatrophihabitantaceae</taxon>
        <taxon>Jatrophihabitans</taxon>
    </lineage>
</organism>
<dbReference type="Proteomes" id="UP001183176">
    <property type="component" value="Unassembled WGS sequence"/>
</dbReference>
<dbReference type="InterPro" id="IPR000515">
    <property type="entry name" value="MetI-like"/>
</dbReference>
<feature type="transmembrane region" description="Helical" evidence="7">
    <location>
        <begin position="294"/>
        <end position="314"/>
    </location>
</feature>
<dbReference type="PROSITE" id="PS50928">
    <property type="entry name" value="ABC_TM1"/>
    <property type="match status" value="1"/>
</dbReference>
<dbReference type="Pfam" id="PF00528">
    <property type="entry name" value="BPD_transp_1"/>
    <property type="match status" value="1"/>
</dbReference>
<evidence type="ECO:0000256" key="6">
    <source>
        <dbReference type="ARBA" id="ARBA00023136"/>
    </source>
</evidence>
<feature type="transmembrane region" description="Helical" evidence="7">
    <location>
        <begin position="236"/>
        <end position="255"/>
    </location>
</feature>
<evidence type="ECO:0000259" key="9">
    <source>
        <dbReference type="PROSITE" id="PS50928"/>
    </source>
</evidence>
<reference evidence="11" key="1">
    <citation type="submission" date="2023-07" db="EMBL/GenBank/DDBJ databases">
        <title>30 novel species of actinomycetes from the DSMZ collection.</title>
        <authorList>
            <person name="Nouioui I."/>
        </authorList>
    </citation>
    <scope>NUCLEOTIDE SEQUENCE [LARGE SCALE GENOMIC DNA]</scope>
    <source>
        <strain evidence="11">DSM 44399</strain>
    </source>
</reference>
<evidence type="ECO:0000313" key="11">
    <source>
        <dbReference type="Proteomes" id="UP001183176"/>
    </source>
</evidence>
<evidence type="ECO:0000256" key="8">
    <source>
        <dbReference type="SAM" id="MobiDB-lite"/>
    </source>
</evidence>
<evidence type="ECO:0000256" key="5">
    <source>
        <dbReference type="ARBA" id="ARBA00022989"/>
    </source>
</evidence>
<dbReference type="Gene3D" id="1.10.3720.10">
    <property type="entry name" value="MetI-like"/>
    <property type="match status" value="1"/>
</dbReference>
<keyword evidence="3" id="KW-1003">Cell membrane</keyword>
<evidence type="ECO:0000256" key="1">
    <source>
        <dbReference type="ARBA" id="ARBA00004651"/>
    </source>
</evidence>
<feature type="region of interest" description="Disordered" evidence="8">
    <location>
        <begin position="1"/>
        <end position="22"/>
    </location>
</feature>
<accession>A0ABU2J6Q0</accession>
<feature type="transmembrane region" description="Helical" evidence="7">
    <location>
        <begin position="97"/>
        <end position="122"/>
    </location>
</feature>
<comment type="subcellular location">
    <subcellularLocation>
        <location evidence="1 7">Cell membrane</location>
        <topology evidence="1 7">Multi-pass membrane protein</topology>
    </subcellularLocation>
</comment>
<dbReference type="SUPFAM" id="SSF161098">
    <property type="entry name" value="MetI-like"/>
    <property type="match status" value="1"/>
</dbReference>
<evidence type="ECO:0000256" key="7">
    <source>
        <dbReference type="RuleBase" id="RU363032"/>
    </source>
</evidence>
<dbReference type="RefSeq" id="WP_311421823.1">
    <property type="nucleotide sequence ID" value="NZ_JAVREH010000004.1"/>
</dbReference>
<evidence type="ECO:0000256" key="4">
    <source>
        <dbReference type="ARBA" id="ARBA00022692"/>
    </source>
</evidence>
<dbReference type="CDD" id="cd06261">
    <property type="entry name" value="TM_PBP2"/>
    <property type="match status" value="1"/>
</dbReference>
<dbReference type="InterPro" id="IPR051393">
    <property type="entry name" value="ABC_transporter_permease"/>
</dbReference>
<name>A0ABU2J6Q0_9ACTN</name>
<dbReference type="EMBL" id="JAVREH010000004">
    <property type="protein sequence ID" value="MDT0260666.1"/>
    <property type="molecule type" value="Genomic_DNA"/>
</dbReference>
<gene>
    <name evidence="10" type="ORF">RM423_04590</name>
</gene>
<proteinExistence type="inferred from homology"/>
<comment type="caution">
    <text evidence="10">The sequence shown here is derived from an EMBL/GenBank/DDBJ whole genome shotgun (WGS) entry which is preliminary data.</text>
</comment>
<keyword evidence="5 7" id="KW-1133">Transmembrane helix</keyword>
<comment type="similarity">
    <text evidence="7">Belongs to the binding-protein-dependent transport system permease family.</text>
</comment>
<keyword evidence="6 7" id="KW-0472">Membrane</keyword>
<evidence type="ECO:0000313" key="10">
    <source>
        <dbReference type="EMBL" id="MDT0260666.1"/>
    </source>
</evidence>
<feature type="compositionally biased region" description="Basic and acidic residues" evidence="8">
    <location>
        <begin position="9"/>
        <end position="19"/>
    </location>
</feature>
<feature type="transmembrane region" description="Helical" evidence="7">
    <location>
        <begin position="186"/>
        <end position="209"/>
    </location>
</feature>
<dbReference type="PANTHER" id="PTHR30193:SF37">
    <property type="entry name" value="INNER MEMBRANE ABC TRANSPORTER PERMEASE PROTEIN YCJO"/>
    <property type="match status" value="1"/>
</dbReference>
<dbReference type="InterPro" id="IPR035906">
    <property type="entry name" value="MetI-like_sf"/>
</dbReference>
<dbReference type="PANTHER" id="PTHR30193">
    <property type="entry name" value="ABC TRANSPORTER PERMEASE PROTEIN"/>
    <property type="match status" value="1"/>
</dbReference>
<keyword evidence="2 7" id="KW-0813">Transport</keyword>
<evidence type="ECO:0000256" key="3">
    <source>
        <dbReference type="ARBA" id="ARBA00022475"/>
    </source>
</evidence>
<evidence type="ECO:0000256" key="2">
    <source>
        <dbReference type="ARBA" id="ARBA00022448"/>
    </source>
</evidence>
<keyword evidence="11" id="KW-1185">Reference proteome</keyword>
<protein>
    <submittedName>
        <fullName evidence="10">Sugar ABC transporter permease</fullName>
    </submittedName>
</protein>
<feature type="domain" description="ABC transmembrane type-1" evidence="9">
    <location>
        <begin position="97"/>
        <end position="311"/>
    </location>
</feature>
<feature type="transmembrane region" description="Helical" evidence="7">
    <location>
        <begin position="134"/>
        <end position="154"/>
    </location>
</feature>
<feature type="transmembrane region" description="Helical" evidence="7">
    <location>
        <begin position="28"/>
        <end position="58"/>
    </location>
</feature>
<keyword evidence="4 7" id="KW-0812">Transmembrane</keyword>
<sequence>MLDTVEQVRPADRPAEPPRKARRPRRELLPYLLLAPAILLELLIHIVPMMVGVAISFLKLTQFYLRNWKAAPFAGGDNYKLAVNINQPAGKALLHSFAVTLAFTILVLGFSWLLGMAAAVLTQRTFAGRGILRTLFLIPYAMPVFASVITWSFMLQRDTGVVNHVLVDQLQVVDHRPFWLIGQNSFYSLVIVTIWRSWPFAFLCLTAGLQSIPGELYEAAALDGAGIGGQLRRVTLPLLAPVNRVLILVLFLWTFNEFTTPYTLFGKSAPHQADLISMHIYQNSFVTWNFGTGSAMSVLLLLFLLVVTGSYLVAVNRRTEHA</sequence>